<dbReference type="RefSeq" id="WP_170087888.1">
    <property type="nucleotide sequence ID" value="NZ_JABAFG010000017.1"/>
</dbReference>
<sequence length="84" mass="10065">MKKFHVQPLYFRSLEDTILAIYDHLASYAVRSDIPSFIKDRVWKLMRHGRPGFSGGKRKKKKKKQPWHYTVTRKSILECTDWRG</sequence>
<accession>A0A848C367</accession>
<gene>
    <name evidence="1" type="ORF">HF872_10185</name>
</gene>
<dbReference type="EMBL" id="JABAFG010000017">
    <property type="protein sequence ID" value="NME28983.1"/>
    <property type="molecule type" value="Genomic_DNA"/>
</dbReference>
<dbReference type="Proteomes" id="UP000591071">
    <property type="component" value="Unassembled WGS sequence"/>
</dbReference>
<evidence type="ECO:0000313" key="1">
    <source>
        <dbReference type="EMBL" id="NME28983.1"/>
    </source>
</evidence>
<organism evidence="1 2">
    <name type="scientific">Megasphaera hexanoica</name>
    <dbReference type="NCBI Taxonomy" id="1675036"/>
    <lineage>
        <taxon>Bacteria</taxon>
        <taxon>Bacillati</taxon>
        <taxon>Bacillota</taxon>
        <taxon>Negativicutes</taxon>
        <taxon>Veillonellales</taxon>
        <taxon>Veillonellaceae</taxon>
        <taxon>Megasphaera</taxon>
    </lineage>
</organism>
<reference evidence="1 2" key="1">
    <citation type="submission" date="2020-04" db="EMBL/GenBank/DDBJ databases">
        <authorList>
            <person name="Hitch T.C.A."/>
            <person name="Wylensek D."/>
            <person name="Clavel T."/>
        </authorList>
    </citation>
    <scope>NUCLEOTIDE SEQUENCE [LARGE SCALE GENOMIC DNA]</scope>
    <source>
        <strain evidence="1 2">Oil-RF-744-FAT-WT-6-1</strain>
    </source>
</reference>
<comment type="caution">
    <text evidence="1">The sequence shown here is derived from an EMBL/GenBank/DDBJ whole genome shotgun (WGS) entry which is preliminary data.</text>
</comment>
<dbReference type="AlphaFoldDB" id="A0A848C367"/>
<protein>
    <submittedName>
        <fullName evidence="1">Uncharacterized protein</fullName>
    </submittedName>
</protein>
<proteinExistence type="predicted"/>
<name>A0A848C367_9FIRM</name>
<evidence type="ECO:0000313" key="2">
    <source>
        <dbReference type="Proteomes" id="UP000591071"/>
    </source>
</evidence>